<dbReference type="AlphaFoldDB" id="A0A0K1P9P7"/>
<keyword evidence="3" id="KW-1185">Reference proteome</keyword>
<dbReference type="STRING" id="1391653.AKJ08_0640"/>
<sequence>MEEHKLKVLDPEEGVSRRSFLELLGAGLVAGGIAACEPPRGEILPYSRQPREVTPGKPQVYATSIVERGYASGLLATSWSGRPTKLDGNPEHPATLGGGSSIHHQAAVFGLYDPTRARTIRRGKQSGSWTSFFTELQESLAPDSRPHFLLEPTSSPLSIEQIRRIRKRLPSATFHFYDPVDHSAELAAARRAFGKLAIQRLHLDRAQVIAAFDADFLMDRPFHIRYAYEYATHRRVRSTSDGMSRLYVAEGEVTVTGAIADHRIRTRPSRIPDLLLDLLGAIARGRARLAPERVAGHGDLLAGVKDRASSPWIDVLADDLLAHQGAGLVAIGPRQPEEAHVLVHALNAILGNLGQTVTFTDPVLFEAGTESHGLAPLAESLQRGEVDALMILGVDPVYTAPADLELESLLPKAKLRIYSGLHENTTSRACEWFIPAVHFLEQWGDARAYDGTLSLIQPLIRPLYGGHSASEILAAAAGDPAPDDRSMLRYRYVKVAEDTWERALRHGFFSGALPPLGVRLNPDAARAAVGALVQRSPVLGLELSLRPDPKLGAGEHGSNDWLIELPDPITRLAWGNAAAMSLATASKLGLRETQVIELAAAGRSIRIPVLPVMGMADDLVSVNLGWGNGAHPREEEHGLFSAKVAPVGVNAFPLRTNQAPWIVGGATAQKAARKAFPYAAAERVEESLAITQTNLDMQDRPILLTNTLEGFRAVPDFVSPTTTPSPISTANPGPTPGSSGACRSTSRPASDATPAWWPARRRTTRPRSAGSTHSRAGRCTGSASIAIGSARATTTCACFRSR</sequence>
<name>A0A0K1P9P7_9BACT</name>
<proteinExistence type="predicted"/>
<feature type="compositionally biased region" description="Low complexity" evidence="1">
    <location>
        <begin position="719"/>
        <end position="729"/>
    </location>
</feature>
<evidence type="ECO:0000313" key="2">
    <source>
        <dbReference type="EMBL" id="AKU90253.1"/>
    </source>
</evidence>
<dbReference type="Gene3D" id="3.40.50.740">
    <property type="match status" value="1"/>
</dbReference>
<evidence type="ECO:0000313" key="3">
    <source>
        <dbReference type="Proteomes" id="UP000055590"/>
    </source>
</evidence>
<dbReference type="PANTHER" id="PTHR42783:SF3">
    <property type="entry name" value="GLUTAMATE SYNTHASE [NADPH] SMALL CHAIN-RELATED"/>
    <property type="match status" value="1"/>
</dbReference>
<protein>
    <submittedName>
        <fullName evidence="2">Molybdopterin oxidoreductase, iron-sulfur binding subunit</fullName>
    </submittedName>
</protein>
<feature type="compositionally biased region" description="Polar residues" evidence="1">
    <location>
        <begin position="730"/>
        <end position="748"/>
    </location>
</feature>
<reference evidence="2 3" key="1">
    <citation type="submission" date="2015-08" db="EMBL/GenBank/DDBJ databases">
        <authorList>
            <person name="Babu N.S."/>
            <person name="Beckwith C.J."/>
            <person name="Beseler K.G."/>
            <person name="Brison A."/>
            <person name="Carone J.V."/>
            <person name="Caskin T.P."/>
            <person name="Diamond M."/>
            <person name="Durham M.E."/>
            <person name="Foxe J.M."/>
            <person name="Go M."/>
            <person name="Henderson B.A."/>
            <person name="Jones I.B."/>
            <person name="McGettigan J.A."/>
            <person name="Micheletti S.J."/>
            <person name="Nasrallah M.E."/>
            <person name="Ortiz D."/>
            <person name="Piller C.R."/>
            <person name="Privatt S.R."/>
            <person name="Schneider S.L."/>
            <person name="Sharp S."/>
            <person name="Smith T.C."/>
            <person name="Stanton J.D."/>
            <person name="Ullery H.E."/>
            <person name="Wilson R.J."/>
            <person name="Serrano M.G."/>
            <person name="Buck G."/>
            <person name="Lee V."/>
            <person name="Wang Y."/>
            <person name="Carvalho R."/>
            <person name="Voegtly L."/>
            <person name="Shi R."/>
            <person name="Duckworth R."/>
            <person name="Johnson A."/>
            <person name="Loviza R."/>
            <person name="Walstead R."/>
            <person name="Shah Z."/>
            <person name="Kiflezghi M."/>
            <person name="Wade K."/>
            <person name="Ball S.L."/>
            <person name="Bradley K.W."/>
            <person name="Asai D.J."/>
            <person name="Bowman C.A."/>
            <person name="Russell D.A."/>
            <person name="Pope W.H."/>
            <person name="Jacobs-Sera D."/>
            <person name="Hendrix R.W."/>
            <person name="Hatfull G.F."/>
        </authorList>
    </citation>
    <scope>NUCLEOTIDE SEQUENCE [LARGE SCALE GENOMIC DNA]</scope>
    <source>
        <strain evidence="2 3">DSM 27710</strain>
    </source>
</reference>
<organism evidence="2 3">
    <name type="scientific">Vulgatibacter incomptus</name>
    <dbReference type="NCBI Taxonomy" id="1391653"/>
    <lineage>
        <taxon>Bacteria</taxon>
        <taxon>Pseudomonadati</taxon>
        <taxon>Myxococcota</taxon>
        <taxon>Myxococcia</taxon>
        <taxon>Myxococcales</taxon>
        <taxon>Cystobacterineae</taxon>
        <taxon>Vulgatibacteraceae</taxon>
        <taxon>Vulgatibacter</taxon>
    </lineage>
</organism>
<dbReference type="EMBL" id="CP012332">
    <property type="protein sequence ID" value="AKU90253.1"/>
    <property type="molecule type" value="Genomic_DNA"/>
</dbReference>
<feature type="region of interest" description="Disordered" evidence="1">
    <location>
        <begin position="718"/>
        <end position="779"/>
    </location>
</feature>
<accession>A0A0K1P9P7</accession>
<dbReference type="SUPFAM" id="SSF53706">
    <property type="entry name" value="Formate dehydrogenase/DMSO reductase, domains 1-3"/>
    <property type="match status" value="1"/>
</dbReference>
<gene>
    <name evidence="2" type="ORF">AKJ08_0640</name>
</gene>
<dbReference type="PANTHER" id="PTHR42783">
    <property type="entry name" value="GLUTAMATE SYNTHASE [NADPH] SMALL CHAIN"/>
    <property type="match status" value="1"/>
</dbReference>
<evidence type="ECO:0000256" key="1">
    <source>
        <dbReference type="SAM" id="MobiDB-lite"/>
    </source>
</evidence>
<dbReference type="Proteomes" id="UP000055590">
    <property type="component" value="Chromosome"/>
</dbReference>
<dbReference type="KEGG" id="vin:AKJ08_0640"/>